<dbReference type="GO" id="GO:0030976">
    <property type="term" value="F:thiamine pyrophosphate binding"/>
    <property type="evidence" value="ECO:0007669"/>
    <property type="project" value="TreeGrafter"/>
</dbReference>
<evidence type="ECO:0000313" key="3">
    <source>
        <dbReference type="EMBL" id="QLH16742.1"/>
    </source>
</evidence>
<dbReference type="Pfam" id="PF13416">
    <property type="entry name" value="SBP_bac_8"/>
    <property type="match status" value="1"/>
</dbReference>
<dbReference type="InterPro" id="IPR006059">
    <property type="entry name" value="SBP"/>
</dbReference>
<dbReference type="GO" id="GO:0030288">
    <property type="term" value="C:outer membrane-bounded periplasmic space"/>
    <property type="evidence" value="ECO:0007669"/>
    <property type="project" value="TreeGrafter"/>
</dbReference>
<feature type="chain" id="PRO_5028910720" evidence="2">
    <location>
        <begin position="26"/>
        <end position="342"/>
    </location>
</feature>
<reference evidence="3 4" key="1">
    <citation type="submission" date="2020-07" db="EMBL/GenBank/DDBJ databases">
        <title>The complete genome of Paracoccus pantotrophus ACCC 10489.</title>
        <authorList>
            <person name="Si Y."/>
        </authorList>
    </citation>
    <scope>NUCLEOTIDE SEQUENCE [LARGE SCALE GENOMIC DNA]</scope>
    <source>
        <strain evidence="4">ACCC 10489</strain>
        <plasmid evidence="3 4">unnamed1</plasmid>
    </source>
</reference>
<name>A0A7H9C003_PARPN</name>
<dbReference type="PANTHER" id="PTHR30006:SF2">
    <property type="entry name" value="ABC TRANSPORTER SUBSTRATE-BINDING PROTEIN"/>
    <property type="match status" value="1"/>
</dbReference>
<dbReference type="Gene3D" id="3.40.190.10">
    <property type="entry name" value="Periplasmic binding protein-like II"/>
    <property type="match status" value="2"/>
</dbReference>
<feature type="signal peptide" evidence="2">
    <location>
        <begin position="1"/>
        <end position="25"/>
    </location>
</feature>
<dbReference type="GO" id="GO:0015888">
    <property type="term" value="P:thiamine transport"/>
    <property type="evidence" value="ECO:0007669"/>
    <property type="project" value="TreeGrafter"/>
</dbReference>
<evidence type="ECO:0000256" key="2">
    <source>
        <dbReference type="SAM" id="SignalP"/>
    </source>
</evidence>
<dbReference type="GO" id="GO:0030975">
    <property type="term" value="F:thiamine binding"/>
    <property type="evidence" value="ECO:0007669"/>
    <property type="project" value="TreeGrafter"/>
</dbReference>
<organism evidence="3 4">
    <name type="scientific">Paracoccus pantotrophus</name>
    <name type="common">Thiosphaera pantotropha</name>
    <dbReference type="NCBI Taxonomy" id="82367"/>
    <lineage>
        <taxon>Bacteria</taxon>
        <taxon>Pseudomonadati</taxon>
        <taxon>Pseudomonadota</taxon>
        <taxon>Alphaproteobacteria</taxon>
        <taxon>Rhodobacterales</taxon>
        <taxon>Paracoccaceae</taxon>
        <taxon>Paracoccus</taxon>
    </lineage>
</organism>
<evidence type="ECO:0000313" key="4">
    <source>
        <dbReference type="Proteomes" id="UP000509322"/>
    </source>
</evidence>
<dbReference type="CDD" id="cd13589">
    <property type="entry name" value="PBP2_polyamine_RpCGA009"/>
    <property type="match status" value="1"/>
</dbReference>
<accession>A0A7H9C003</accession>
<keyword evidence="3" id="KW-0614">Plasmid</keyword>
<geneLocation type="plasmid" evidence="3 4">
    <name>unnamed1</name>
</geneLocation>
<dbReference type="AlphaFoldDB" id="A0A7H9C003"/>
<gene>
    <name evidence="3" type="ORF">HYQ43_21235</name>
</gene>
<dbReference type="Proteomes" id="UP000509322">
    <property type="component" value="Plasmid unnamed1"/>
</dbReference>
<dbReference type="EMBL" id="CP058691">
    <property type="protein sequence ID" value="QLH16742.1"/>
    <property type="molecule type" value="Genomic_DNA"/>
</dbReference>
<keyword evidence="1 2" id="KW-0732">Signal</keyword>
<dbReference type="PANTHER" id="PTHR30006">
    <property type="entry name" value="THIAMINE-BINDING PERIPLASMIC PROTEIN-RELATED"/>
    <property type="match status" value="1"/>
</dbReference>
<protein>
    <submittedName>
        <fullName evidence="3">ABC transporter substrate-binding protein</fullName>
    </submittedName>
</protein>
<dbReference type="SUPFAM" id="SSF53850">
    <property type="entry name" value="Periplasmic binding protein-like II"/>
    <property type="match status" value="1"/>
</dbReference>
<sequence length="342" mass="35988">MFRKFALTTTVAAAAALGPIAAASAQELVVGAFGGSFADNVETCYVQPFTQATGASVLLKPASSAQHAASVRATAGQSDMDVVFADDAFAVQMANEGLLVPLDRATLANAPDIIEGAWGKGDAYVAAMLGATTIVYNKDTVATPPSSWNDLFDPKYEGRITIGDVSATAGWQFLAALNQMEGGTLQDPGPGLAKIKPLAQSAVLLHTQADQVVSLFERGEIDIAVWYPDRAGVAIKGGLPLAVAYPQEGAVGIRPTISIPKGAQQQELALKFIDTVLSVEAQKCFSEAQVIGPVNSKVVLSDDLATILPSAEQAGQMLFLDPAEMAVVMPDWTRRWQREVLR</sequence>
<evidence type="ECO:0000256" key="1">
    <source>
        <dbReference type="ARBA" id="ARBA00022729"/>
    </source>
</evidence>
<proteinExistence type="predicted"/>